<sequence>AVAGKSAMQRSAFDVGSIAALLRQTEANLSALNRPPSVPAERRTSPSQHEPRYFSGLAASQCWQPSEPQNACAVFSKGLGSGIELETQVVQLRGFVESLEKRLEDELRSFLAVSDKRLSAREEQLRGIGDTLQASADAAMEQLNRRVDTRLRDLERASHQGQDGGLDEVWESIRRVQADCRGMEGRVQRCAPSEELTDRLREAEQRLKTQLEDRVVAQDRRAVEHRTQLETSSEAWKEAMAQRCNALEQRVWGKESDKADLVDTVIKRMSEGTQMQELKEELRAGGYTNEVQQRRLAACEAKLSKLGALEAKVDFVESQTMQQLEEQAQSGRGLGELSLKLQQKLASSEAACQRVESHSTALEARLQSQVDEDRNRIGADLESLQQRLLQRMEEVDGRQQRTSNRFERELAQQLTAVTQKAGEEAAAVQRQELRQEAKVATEERNSQELTAKFASQATKEPSLALESLRTQAESKIRVLEQQNLQVEGRHAGIDASLSTLEDQQRVQAETQRYRLEALELRLGELQVGVVRAQSSVDAVKSTVIGFDSPGRTTALYKLKLGEVVTTKITNPDVENIEYDRVDFTFWDVGGRTKMRPLWRHYYQNTYAVIFVVNSQEQPFDEMLDEYLDELGKITSDDNFRDSVLVVWANKQDLPGALLPAEIASKLQLHKLRDRTWHIQGTVALTGEGLYESMDWLAKTSQGWKQNTKAIQHRGLDSLASTITAGSNAVVTGALSLLMPPEAADGQQQQQQQEKNKSAAVEGSGSAAMEALILRWLEEEAEEEVTLQQFTDGELKHWGHKERLLLSWLLIQRHGRREAIRLLFQGARRILQASFHETTLYFWMHMVHYAIEATANPLGDFKGFVLMNPQLVNSDLLLDYYTQDTIWHNLDARDEVVMPDKKPLPSLLRGGNQQAEVKEQPQAFMPRELIDQGGTGRVFAALQQVEGDMHNVTESYFWIQMVTYCGARMGETTASFFAEFIRHDCCKVLLDPGLLYSHYSEELLVKGASAFNLPDKKALAKFGQVAQSRK</sequence>
<keyword evidence="13" id="KW-0175">Coiled coil</keyword>
<dbReference type="Pfam" id="PF00025">
    <property type="entry name" value="Arf"/>
    <property type="match status" value="1"/>
</dbReference>
<evidence type="ECO:0000256" key="6">
    <source>
        <dbReference type="ARBA" id="ARBA00022892"/>
    </source>
</evidence>
<keyword evidence="8" id="KW-0333">Golgi apparatus</keyword>
<evidence type="ECO:0000313" key="15">
    <source>
        <dbReference type="EMBL" id="CAE8585276.1"/>
    </source>
</evidence>
<organism evidence="15 16">
    <name type="scientific">Polarella glacialis</name>
    <name type="common">Dinoflagellate</name>
    <dbReference type="NCBI Taxonomy" id="89957"/>
    <lineage>
        <taxon>Eukaryota</taxon>
        <taxon>Sar</taxon>
        <taxon>Alveolata</taxon>
        <taxon>Dinophyceae</taxon>
        <taxon>Suessiales</taxon>
        <taxon>Suessiaceae</taxon>
        <taxon>Polarella</taxon>
    </lineage>
</organism>
<gene>
    <name evidence="15" type="ORF">PGLA1383_LOCUS4186</name>
</gene>
<evidence type="ECO:0000256" key="8">
    <source>
        <dbReference type="ARBA" id="ARBA00023034"/>
    </source>
</evidence>
<name>A0A813D9K6_POLGL</name>
<evidence type="ECO:0000256" key="13">
    <source>
        <dbReference type="SAM" id="Coils"/>
    </source>
</evidence>
<keyword evidence="12" id="KW-0460">Magnesium</keyword>
<accession>A0A813D9K6</accession>
<evidence type="ECO:0000256" key="1">
    <source>
        <dbReference type="ARBA" id="ARBA00004555"/>
    </source>
</evidence>
<dbReference type="SUPFAM" id="SSF52540">
    <property type="entry name" value="P-loop containing nucleoside triphosphate hydrolases"/>
    <property type="match status" value="1"/>
</dbReference>
<feature type="binding site" evidence="12">
    <location>
        <position position="569"/>
    </location>
    <ligand>
        <name>Mg(2+)</name>
        <dbReference type="ChEBI" id="CHEBI:18420"/>
    </ligand>
</feature>
<evidence type="ECO:0000256" key="2">
    <source>
        <dbReference type="ARBA" id="ARBA00010290"/>
    </source>
</evidence>
<feature type="binding site" evidence="12">
    <location>
        <position position="552"/>
    </location>
    <ligand>
        <name>Mg(2+)</name>
        <dbReference type="ChEBI" id="CHEBI:18420"/>
    </ligand>
</feature>
<keyword evidence="16" id="KW-1185">Reference proteome</keyword>
<dbReference type="GO" id="GO:0003924">
    <property type="term" value="F:GTPase activity"/>
    <property type="evidence" value="ECO:0007669"/>
    <property type="project" value="InterPro"/>
</dbReference>
<comment type="similarity">
    <text evidence="2">Belongs to the small GTPase superfamily. Arf family.</text>
</comment>
<feature type="binding site" evidence="11">
    <location>
        <begin position="649"/>
        <end position="652"/>
    </location>
    <ligand>
        <name>GTP</name>
        <dbReference type="ChEBI" id="CHEBI:37565"/>
    </ligand>
</feature>
<dbReference type="InterPro" id="IPR006689">
    <property type="entry name" value="Small_GTPase_ARF/SAR"/>
</dbReference>
<comment type="caution">
    <text evidence="15">The sequence shown here is derived from an EMBL/GenBank/DDBJ whole genome shotgun (WGS) entry which is preliminary data.</text>
</comment>
<feature type="binding site" evidence="11">
    <location>
        <begin position="545"/>
        <end position="552"/>
    </location>
    <ligand>
        <name>GTP</name>
        <dbReference type="ChEBI" id="CHEBI:37565"/>
    </ligand>
</feature>
<dbReference type="EMBL" id="CAJNNV010001537">
    <property type="protein sequence ID" value="CAE8585276.1"/>
    <property type="molecule type" value="Genomic_DNA"/>
</dbReference>
<dbReference type="NCBIfam" id="TIGR00231">
    <property type="entry name" value="small_GTP"/>
    <property type="match status" value="1"/>
</dbReference>
<keyword evidence="7" id="KW-0653">Protein transport</keyword>
<feature type="binding site" evidence="11">
    <location>
        <position position="590"/>
    </location>
    <ligand>
        <name>GTP</name>
        <dbReference type="ChEBI" id="CHEBI:37565"/>
    </ligand>
</feature>
<feature type="coiled-coil region" evidence="13">
    <location>
        <begin position="423"/>
        <end position="489"/>
    </location>
</feature>
<dbReference type="AlphaFoldDB" id="A0A813D9K6"/>
<feature type="region of interest" description="Disordered" evidence="14">
    <location>
        <begin position="741"/>
        <end position="763"/>
    </location>
</feature>
<keyword evidence="10" id="KW-0449">Lipoprotein</keyword>
<feature type="non-terminal residue" evidence="15">
    <location>
        <position position="1"/>
    </location>
</feature>
<evidence type="ECO:0000256" key="9">
    <source>
        <dbReference type="ARBA" id="ARBA00023134"/>
    </source>
</evidence>
<evidence type="ECO:0000256" key="12">
    <source>
        <dbReference type="PIRSR" id="PIRSR606689-2"/>
    </source>
</evidence>
<keyword evidence="3" id="KW-0813">Transport</keyword>
<keyword evidence="5 11" id="KW-0547">Nucleotide-binding</keyword>
<dbReference type="GO" id="GO:0015031">
    <property type="term" value="P:protein transport"/>
    <property type="evidence" value="ECO:0007669"/>
    <property type="project" value="UniProtKB-KW"/>
</dbReference>
<keyword evidence="6" id="KW-0931">ER-Golgi transport</keyword>
<dbReference type="GO" id="GO:0005794">
    <property type="term" value="C:Golgi apparatus"/>
    <property type="evidence" value="ECO:0007669"/>
    <property type="project" value="UniProtKB-SubCell"/>
</dbReference>
<dbReference type="SMART" id="SM00177">
    <property type="entry name" value="ARF"/>
    <property type="match status" value="1"/>
</dbReference>
<keyword evidence="12" id="KW-0479">Metal-binding</keyword>
<dbReference type="Gene3D" id="3.40.50.300">
    <property type="entry name" value="P-loop containing nucleotide triphosphate hydrolases"/>
    <property type="match status" value="1"/>
</dbReference>
<comment type="subcellular location">
    <subcellularLocation>
        <location evidence="1">Golgi apparatus</location>
    </subcellularLocation>
</comment>
<dbReference type="GO" id="GO:0046872">
    <property type="term" value="F:metal ion binding"/>
    <property type="evidence" value="ECO:0007669"/>
    <property type="project" value="UniProtKB-KW"/>
</dbReference>
<evidence type="ECO:0000256" key="4">
    <source>
        <dbReference type="ARBA" id="ARBA00022707"/>
    </source>
</evidence>
<evidence type="ECO:0000256" key="5">
    <source>
        <dbReference type="ARBA" id="ARBA00022741"/>
    </source>
</evidence>
<feature type="coiled-coil region" evidence="13">
    <location>
        <begin position="193"/>
        <end position="220"/>
    </location>
</feature>
<protein>
    <submittedName>
        <fullName evidence="15">Uncharacterized protein</fullName>
    </submittedName>
</protein>
<proteinExistence type="inferred from homology"/>
<dbReference type="InterPro" id="IPR027417">
    <property type="entry name" value="P-loop_NTPase"/>
</dbReference>
<keyword evidence="4" id="KW-0519">Myristate</keyword>
<evidence type="ECO:0000256" key="7">
    <source>
        <dbReference type="ARBA" id="ARBA00022927"/>
    </source>
</evidence>
<dbReference type="PROSITE" id="PS51417">
    <property type="entry name" value="ARF"/>
    <property type="match status" value="1"/>
</dbReference>
<evidence type="ECO:0000256" key="14">
    <source>
        <dbReference type="SAM" id="MobiDB-lite"/>
    </source>
</evidence>
<keyword evidence="9 11" id="KW-0342">GTP-binding</keyword>
<dbReference type="FunFam" id="3.40.50.300:FF:003500">
    <property type="entry name" value="ADP-ribosylation factor 1"/>
    <property type="match status" value="1"/>
</dbReference>
<dbReference type="OrthoDB" id="2011769at2759"/>
<evidence type="ECO:0000313" key="16">
    <source>
        <dbReference type="Proteomes" id="UP000654075"/>
    </source>
</evidence>
<evidence type="ECO:0000256" key="11">
    <source>
        <dbReference type="PIRSR" id="PIRSR606689-1"/>
    </source>
</evidence>
<dbReference type="InterPro" id="IPR005225">
    <property type="entry name" value="Small_GTP-bd"/>
</dbReference>
<dbReference type="GO" id="GO:0005525">
    <property type="term" value="F:GTP binding"/>
    <property type="evidence" value="ECO:0007669"/>
    <property type="project" value="UniProtKB-KW"/>
</dbReference>
<evidence type="ECO:0000256" key="10">
    <source>
        <dbReference type="ARBA" id="ARBA00023288"/>
    </source>
</evidence>
<dbReference type="SMART" id="SM00178">
    <property type="entry name" value="SAR"/>
    <property type="match status" value="1"/>
</dbReference>
<dbReference type="PANTHER" id="PTHR11711">
    <property type="entry name" value="ADP RIBOSYLATION FACTOR-RELATED"/>
    <property type="match status" value="1"/>
</dbReference>
<feature type="compositionally biased region" description="Basic and acidic residues" evidence="14">
    <location>
        <begin position="40"/>
        <end position="51"/>
    </location>
</feature>
<reference evidence="15" key="1">
    <citation type="submission" date="2021-02" db="EMBL/GenBank/DDBJ databases">
        <authorList>
            <person name="Dougan E. K."/>
            <person name="Rhodes N."/>
            <person name="Thang M."/>
            <person name="Chan C."/>
        </authorList>
    </citation>
    <scope>NUCLEOTIDE SEQUENCE</scope>
</reference>
<dbReference type="GO" id="GO:0016192">
    <property type="term" value="P:vesicle-mediated transport"/>
    <property type="evidence" value="ECO:0007669"/>
    <property type="project" value="UniProtKB-KW"/>
</dbReference>
<evidence type="ECO:0000256" key="3">
    <source>
        <dbReference type="ARBA" id="ARBA00022448"/>
    </source>
</evidence>
<dbReference type="Proteomes" id="UP000654075">
    <property type="component" value="Unassembled WGS sequence"/>
</dbReference>
<dbReference type="InterPro" id="IPR024156">
    <property type="entry name" value="Small_GTPase_ARF"/>
</dbReference>
<feature type="region of interest" description="Disordered" evidence="14">
    <location>
        <begin position="32"/>
        <end position="51"/>
    </location>
</feature>